<dbReference type="SUPFAM" id="SSF52374">
    <property type="entry name" value="Nucleotidylyl transferase"/>
    <property type="match status" value="1"/>
</dbReference>
<dbReference type="GO" id="GO:0006428">
    <property type="term" value="P:isoleucyl-tRNA aminoacylation"/>
    <property type="evidence" value="ECO:0007669"/>
    <property type="project" value="InterPro"/>
</dbReference>
<dbReference type="OrthoDB" id="10264412at2759"/>
<organism evidence="16 17">
    <name type="scientific">Cryphonectria parasitica (strain ATCC 38755 / EP155)</name>
    <dbReference type="NCBI Taxonomy" id="660469"/>
    <lineage>
        <taxon>Eukaryota</taxon>
        <taxon>Fungi</taxon>
        <taxon>Dikarya</taxon>
        <taxon>Ascomycota</taxon>
        <taxon>Pezizomycotina</taxon>
        <taxon>Sordariomycetes</taxon>
        <taxon>Sordariomycetidae</taxon>
        <taxon>Diaporthales</taxon>
        <taxon>Cryphonectriaceae</taxon>
        <taxon>Cryphonectria-Endothia species complex</taxon>
        <taxon>Cryphonectria</taxon>
    </lineage>
</organism>
<dbReference type="GO" id="GO:0005739">
    <property type="term" value="C:mitochondrion"/>
    <property type="evidence" value="ECO:0007669"/>
    <property type="project" value="UniProtKB-SubCell"/>
</dbReference>
<keyword evidence="6 12" id="KW-0067">ATP-binding</keyword>
<feature type="region of interest" description="Disordered" evidence="13">
    <location>
        <begin position="646"/>
        <end position="671"/>
    </location>
</feature>
<dbReference type="Gene3D" id="3.40.50.620">
    <property type="entry name" value="HUPs"/>
    <property type="match status" value="2"/>
</dbReference>
<keyword evidence="8 12" id="KW-0030">Aminoacyl-tRNA synthetase</keyword>
<dbReference type="AlphaFoldDB" id="A0A9P5CNR3"/>
<protein>
    <recommendedName>
        <fullName evidence="11">Isoleucine--tRNA ligase, mitochondrial</fullName>
        <ecNumber evidence="3">6.1.1.5</ecNumber>
    </recommendedName>
    <alternativeName>
        <fullName evidence="9">Isoleucyl-tRNA synthetase</fullName>
    </alternativeName>
</protein>
<name>A0A9P5CNR3_CRYP1</name>
<evidence type="ECO:0000256" key="1">
    <source>
        <dbReference type="ARBA" id="ARBA00004173"/>
    </source>
</evidence>
<evidence type="ECO:0000256" key="2">
    <source>
        <dbReference type="ARBA" id="ARBA00005594"/>
    </source>
</evidence>
<evidence type="ECO:0000256" key="12">
    <source>
        <dbReference type="RuleBase" id="RU363035"/>
    </source>
</evidence>
<dbReference type="GO" id="GO:0002161">
    <property type="term" value="F:aminoacyl-tRNA deacylase activity"/>
    <property type="evidence" value="ECO:0007669"/>
    <property type="project" value="InterPro"/>
</dbReference>
<feature type="domain" description="Aminoacyl-tRNA synthetase class Ia" evidence="14">
    <location>
        <begin position="34"/>
        <end position="694"/>
    </location>
</feature>
<dbReference type="FunFam" id="3.40.50.620:FF:000111">
    <property type="entry name" value="Mitochondrial isoleucyl-tRNA synthetase"/>
    <property type="match status" value="1"/>
</dbReference>
<dbReference type="PANTHER" id="PTHR42765:SF1">
    <property type="entry name" value="ISOLEUCINE--TRNA LIGASE, MITOCHONDRIAL"/>
    <property type="match status" value="1"/>
</dbReference>
<evidence type="ECO:0000259" key="14">
    <source>
        <dbReference type="Pfam" id="PF00133"/>
    </source>
</evidence>
<keyword evidence="5 12" id="KW-0547">Nucleotide-binding</keyword>
<dbReference type="Proteomes" id="UP000803844">
    <property type="component" value="Unassembled WGS sequence"/>
</dbReference>
<evidence type="ECO:0000259" key="15">
    <source>
        <dbReference type="Pfam" id="PF08264"/>
    </source>
</evidence>
<dbReference type="GO" id="GO:0004822">
    <property type="term" value="F:isoleucine-tRNA ligase activity"/>
    <property type="evidence" value="ECO:0007669"/>
    <property type="project" value="UniProtKB-EC"/>
</dbReference>
<dbReference type="EC" id="6.1.1.5" evidence="3"/>
<proteinExistence type="inferred from homology"/>
<feature type="domain" description="Methionyl/Valyl/Leucyl/Isoleucyl-tRNA synthetase anticodon-binding" evidence="15">
    <location>
        <begin position="736"/>
        <end position="830"/>
    </location>
</feature>
<dbReference type="PRINTS" id="PR00984">
    <property type="entry name" value="TRNASYNTHILE"/>
</dbReference>
<evidence type="ECO:0000256" key="10">
    <source>
        <dbReference type="ARBA" id="ARBA00048359"/>
    </source>
</evidence>
<dbReference type="InterPro" id="IPR014729">
    <property type="entry name" value="Rossmann-like_a/b/a_fold"/>
</dbReference>
<dbReference type="Pfam" id="PF08264">
    <property type="entry name" value="Anticodon_1"/>
    <property type="match status" value="1"/>
</dbReference>
<dbReference type="EMBL" id="MU032348">
    <property type="protein sequence ID" value="KAF3764597.1"/>
    <property type="molecule type" value="Genomic_DNA"/>
</dbReference>
<keyword evidence="17" id="KW-1185">Reference proteome</keyword>
<dbReference type="PANTHER" id="PTHR42765">
    <property type="entry name" value="SOLEUCYL-TRNA SYNTHETASE"/>
    <property type="match status" value="1"/>
</dbReference>
<dbReference type="InterPro" id="IPR013155">
    <property type="entry name" value="M/V/L/I-tRNA-synth_anticd-bd"/>
</dbReference>
<evidence type="ECO:0000313" key="17">
    <source>
        <dbReference type="Proteomes" id="UP000803844"/>
    </source>
</evidence>
<gene>
    <name evidence="16" type="ORF">M406DRAFT_62267</name>
</gene>
<comment type="caution">
    <text evidence="16">The sequence shown here is derived from an EMBL/GenBank/DDBJ whole genome shotgun (WGS) entry which is preliminary data.</text>
</comment>
<sequence>MSKSWQSTVHLPKILFPPRPRAQNHERYLQRCTTDLYKWQATERKYEKPFILHDGPPYANGSLHVGHALNKILKDAILRVKVQQGHRVQYAPGWDCHGLPIELKALEAASGLAAGKTGSENSSNGGASTAMTPTVLSQMEEFKSFAVMADWDSSWKTMDPGYEIRQLELFLDMVQKGLIYRRFKPVYWSPSSRTALAEAEIEYKDNYTSTAAYVRFPILSTADGPLPTLLGDHSERKLYAVIWTTTPWTLPANKAIAVHDELEYAIVKDGQNAYIVAKDCYARVGEFMGWHPTDTSIIAVCKGADLRHLTYRNPLHGDAAPQQPILHADFVSADSGSGLVHLAPGHGHDDYEVCRPLGLDISAPVDDRGHFTAEAYPQNPETLQGLFAQGRGNATVLGLLGKDALHIHKYQHKYPIDWRTKKPVIIRATAQWFADVEGIKGAALKALDDVQFIPSSGKTRLESFVKGRSEWCISRQRAWGVPIPALYDSNGDAVMTEESVKHIISVIRKRGTDAWWSDDPSDPQWIPASLQGSSNGYRRGTDTMDVWFDSGSSWTHEGGARADVYLEGTDQHRGWFQSSLLTRVAAATAQRGVPGKPSLVEQDVGLAPFKHLITHGFTLDNSGRKMSKSLGNMILPRDVMEGKLLRPRKNRHKDDEEDGVENGAQDSGPRYEALGPDALRLWATSSDYTRDVAIGPPVLESVHVSLIKYRRIIKMLLGLMRQSARTLPLTVTDHIAIIQLRDTMSQVGKAYDRFEFQKGISAVNWWVVNELSAFYIEAKKDRLYCGDGASVLEPVFWGMMRMLAPITPLLVEEAWDCCPEWLKKDAIHPLRQLYESPLMDESRLPGDEAVLRKAIPVLSAVHASIKATTEAARRDKLMGSSLQCSIVVETSAPAIVECLEQFRDELSTLFVVSSVQINEPFPEAPEWMYEDNFSVPAVDGSLVEVPCRVWVLPPKEHKCPRCWRYVAPQEDALCGRCEEAVQTV</sequence>
<dbReference type="PROSITE" id="PS00178">
    <property type="entry name" value="AA_TRNA_LIGASE_I"/>
    <property type="match status" value="1"/>
</dbReference>
<accession>A0A9P5CNR3</accession>
<reference evidence="16" key="1">
    <citation type="journal article" date="2020" name="Phytopathology">
        <title>Genome sequence of the chestnut blight fungus Cryphonectria parasitica EP155: A fundamental resource for an archetypical invasive plant pathogen.</title>
        <authorList>
            <person name="Crouch J.A."/>
            <person name="Dawe A."/>
            <person name="Aerts A."/>
            <person name="Barry K."/>
            <person name="Churchill A.C.L."/>
            <person name="Grimwood J."/>
            <person name="Hillman B."/>
            <person name="Milgroom M.G."/>
            <person name="Pangilinan J."/>
            <person name="Smith M."/>
            <person name="Salamov A."/>
            <person name="Schmutz J."/>
            <person name="Yadav J."/>
            <person name="Grigoriev I.V."/>
            <person name="Nuss D."/>
        </authorList>
    </citation>
    <scope>NUCLEOTIDE SEQUENCE</scope>
    <source>
        <strain evidence="16">EP155</strain>
    </source>
</reference>
<dbReference type="Gene3D" id="3.90.740.10">
    <property type="entry name" value="Valyl/Leucyl/Isoleucyl-tRNA synthetase, editing domain"/>
    <property type="match status" value="1"/>
</dbReference>
<dbReference type="Pfam" id="PF00133">
    <property type="entry name" value="tRNA-synt_1"/>
    <property type="match status" value="1"/>
</dbReference>
<dbReference type="GeneID" id="63841896"/>
<dbReference type="GO" id="GO:0005524">
    <property type="term" value="F:ATP binding"/>
    <property type="evidence" value="ECO:0007669"/>
    <property type="project" value="UniProtKB-KW"/>
</dbReference>
<evidence type="ECO:0000256" key="9">
    <source>
        <dbReference type="ARBA" id="ARBA00032665"/>
    </source>
</evidence>
<keyword evidence="4 12" id="KW-0436">Ligase</keyword>
<dbReference type="InterPro" id="IPR002301">
    <property type="entry name" value="Ile-tRNA-ligase"/>
</dbReference>
<dbReference type="SUPFAM" id="SSF50677">
    <property type="entry name" value="ValRS/IleRS/LeuRS editing domain"/>
    <property type="match status" value="1"/>
</dbReference>
<dbReference type="InterPro" id="IPR009008">
    <property type="entry name" value="Val/Leu/Ile-tRNA-synth_edit"/>
</dbReference>
<dbReference type="InterPro" id="IPR009080">
    <property type="entry name" value="tRNAsynth_Ia_anticodon-bd"/>
</dbReference>
<evidence type="ECO:0000256" key="13">
    <source>
        <dbReference type="SAM" id="MobiDB-lite"/>
    </source>
</evidence>
<evidence type="ECO:0000256" key="11">
    <source>
        <dbReference type="ARBA" id="ARBA00068280"/>
    </source>
</evidence>
<dbReference type="Gene3D" id="1.10.10.830">
    <property type="entry name" value="Ile-tRNA synthetase CP2 domain-like"/>
    <property type="match status" value="1"/>
</dbReference>
<dbReference type="NCBIfam" id="TIGR00392">
    <property type="entry name" value="ileS"/>
    <property type="match status" value="1"/>
</dbReference>
<dbReference type="GO" id="GO:0032543">
    <property type="term" value="P:mitochondrial translation"/>
    <property type="evidence" value="ECO:0007669"/>
    <property type="project" value="TreeGrafter"/>
</dbReference>
<dbReference type="Gene3D" id="1.10.730.20">
    <property type="match status" value="1"/>
</dbReference>
<evidence type="ECO:0000256" key="4">
    <source>
        <dbReference type="ARBA" id="ARBA00022598"/>
    </source>
</evidence>
<comment type="similarity">
    <text evidence="2 12">Belongs to the class-I aminoacyl-tRNA synthetase family.</text>
</comment>
<evidence type="ECO:0000256" key="7">
    <source>
        <dbReference type="ARBA" id="ARBA00022917"/>
    </source>
</evidence>
<keyword evidence="7 12" id="KW-0648">Protein biosynthesis</keyword>
<comment type="catalytic activity">
    <reaction evidence="10">
        <text>tRNA(Ile) + L-isoleucine + ATP = L-isoleucyl-tRNA(Ile) + AMP + diphosphate</text>
        <dbReference type="Rhea" id="RHEA:11060"/>
        <dbReference type="Rhea" id="RHEA-COMP:9666"/>
        <dbReference type="Rhea" id="RHEA-COMP:9695"/>
        <dbReference type="ChEBI" id="CHEBI:30616"/>
        <dbReference type="ChEBI" id="CHEBI:33019"/>
        <dbReference type="ChEBI" id="CHEBI:58045"/>
        <dbReference type="ChEBI" id="CHEBI:78442"/>
        <dbReference type="ChEBI" id="CHEBI:78528"/>
        <dbReference type="ChEBI" id="CHEBI:456215"/>
        <dbReference type="EC" id="6.1.1.5"/>
    </reaction>
</comment>
<evidence type="ECO:0000256" key="5">
    <source>
        <dbReference type="ARBA" id="ARBA00022741"/>
    </source>
</evidence>
<evidence type="ECO:0000256" key="6">
    <source>
        <dbReference type="ARBA" id="ARBA00022840"/>
    </source>
</evidence>
<dbReference type="InterPro" id="IPR001412">
    <property type="entry name" value="aa-tRNA-synth_I_CS"/>
</dbReference>
<dbReference type="InterPro" id="IPR002300">
    <property type="entry name" value="aa-tRNA-synth_Ia"/>
</dbReference>
<dbReference type="SUPFAM" id="SSF47323">
    <property type="entry name" value="Anticodon-binding domain of a subclass of class I aminoacyl-tRNA synthetases"/>
    <property type="match status" value="1"/>
</dbReference>
<dbReference type="InterPro" id="IPR050081">
    <property type="entry name" value="Ile-tRNA_ligase"/>
</dbReference>
<evidence type="ECO:0000313" key="16">
    <source>
        <dbReference type="EMBL" id="KAF3764597.1"/>
    </source>
</evidence>
<evidence type="ECO:0000256" key="3">
    <source>
        <dbReference type="ARBA" id="ARBA00013165"/>
    </source>
</evidence>
<dbReference type="RefSeq" id="XP_040775558.1">
    <property type="nucleotide sequence ID" value="XM_040924767.1"/>
</dbReference>
<comment type="subcellular location">
    <subcellularLocation>
        <location evidence="1">Mitochondrion</location>
    </subcellularLocation>
</comment>
<evidence type="ECO:0000256" key="8">
    <source>
        <dbReference type="ARBA" id="ARBA00023146"/>
    </source>
</evidence>